<dbReference type="InterPro" id="IPR001873">
    <property type="entry name" value="ENaC"/>
</dbReference>
<keyword evidence="13" id="KW-0732">Signal</keyword>
<evidence type="ECO:0000256" key="3">
    <source>
        <dbReference type="ARBA" id="ARBA00022448"/>
    </source>
</evidence>
<name>A0A6A4WRN5_AMPAM</name>
<feature type="signal peptide" evidence="13">
    <location>
        <begin position="1"/>
        <end position="23"/>
    </location>
</feature>
<dbReference type="GO" id="GO:0005886">
    <property type="term" value="C:plasma membrane"/>
    <property type="evidence" value="ECO:0007669"/>
    <property type="project" value="TreeGrafter"/>
</dbReference>
<sequence length="467" mass="52632">MPCGHSVLLLLVLLWQQVLEFRAQPISTVLVRTRAPFPQLTLCPGASQRDYGLLRDMHLRLLNGSISVTDFYNLTTLVIPNENGQMKVADDITRNNYIPGNGSFGAWRQRFYMIRDIPFGHRPIRCTTFEPSAYLHELATNQLEVTLFLSVSSAFTHPLNFSYVLYIHGPETPNVGDLNDRQLGVGAPSTLWQGLRPGGDITYRVTAQLRRLANVRRRPCRSETGYSKAQCLKECLWRRLAAHTGCRLPHMVSAGVFLPETSGPLDHLPPCRLLVQMNASRDTTYCHRFQDRREYLPRRCPYYRKFTYSWSQADEEAADQAAAAFDSGSEPEPSTEWCPPDVGELPMTEADQLVPRQLLEDMCGCDCPPACHQVVYTLHDTRNIIGDDFICRTNLHLKLDLTTDLVEESLSFTPSTLVANLGGFIGLVTGYSLLTLIELTEHIIRVVFHKLRTQPNPASQGVVSAWN</sequence>
<evidence type="ECO:0000256" key="11">
    <source>
        <dbReference type="ARBA" id="ARBA00023303"/>
    </source>
</evidence>
<proteinExistence type="inferred from homology"/>
<dbReference type="Proteomes" id="UP000440578">
    <property type="component" value="Unassembled WGS sequence"/>
</dbReference>
<organism evidence="14 15">
    <name type="scientific">Amphibalanus amphitrite</name>
    <name type="common">Striped barnacle</name>
    <name type="synonym">Balanus amphitrite</name>
    <dbReference type="NCBI Taxonomy" id="1232801"/>
    <lineage>
        <taxon>Eukaryota</taxon>
        <taxon>Metazoa</taxon>
        <taxon>Ecdysozoa</taxon>
        <taxon>Arthropoda</taxon>
        <taxon>Crustacea</taxon>
        <taxon>Multicrustacea</taxon>
        <taxon>Cirripedia</taxon>
        <taxon>Thoracica</taxon>
        <taxon>Thoracicalcarea</taxon>
        <taxon>Balanomorpha</taxon>
        <taxon>Balanoidea</taxon>
        <taxon>Balanidae</taxon>
        <taxon>Amphibalaninae</taxon>
        <taxon>Amphibalanus</taxon>
    </lineage>
</organism>
<dbReference type="EMBL" id="VIIS01000813">
    <property type="protein sequence ID" value="KAF0304768.1"/>
    <property type="molecule type" value="Genomic_DNA"/>
</dbReference>
<keyword evidence="7" id="KW-0915">Sodium</keyword>
<evidence type="ECO:0000256" key="8">
    <source>
        <dbReference type="ARBA" id="ARBA00023065"/>
    </source>
</evidence>
<keyword evidence="10 12" id="KW-0739">Sodium transport</keyword>
<keyword evidence="15" id="KW-1185">Reference proteome</keyword>
<dbReference type="AlphaFoldDB" id="A0A6A4WRN5"/>
<comment type="similarity">
    <text evidence="2 12">Belongs to the amiloride-sensitive sodium channel (TC 1.A.6) family.</text>
</comment>
<reference evidence="14 15" key="1">
    <citation type="submission" date="2019-07" db="EMBL/GenBank/DDBJ databases">
        <title>Draft genome assembly of a fouling barnacle, Amphibalanus amphitrite (Darwin, 1854): The first reference genome for Thecostraca.</title>
        <authorList>
            <person name="Kim W."/>
        </authorList>
    </citation>
    <scope>NUCLEOTIDE SEQUENCE [LARGE SCALE GENOMIC DNA]</scope>
    <source>
        <strain evidence="14">SNU_AA5</strain>
        <tissue evidence="14">Soma without cirri and trophi</tissue>
    </source>
</reference>
<comment type="caution">
    <text evidence="14">The sequence shown here is derived from an EMBL/GenBank/DDBJ whole genome shotgun (WGS) entry which is preliminary data.</text>
</comment>
<evidence type="ECO:0000256" key="2">
    <source>
        <dbReference type="ARBA" id="ARBA00007193"/>
    </source>
</evidence>
<dbReference type="GO" id="GO:0015280">
    <property type="term" value="F:ligand-gated sodium channel activity"/>
    <property type="evidence" value="ECO:0007669"/>
    <property type="project" value="TreeGrafter"/>
</dbReference>
<evidence type="ECO:0000256" key="6">
    <source>
        <dbReference type="ARBA" id="ARBA00022989"/>
    </source>
</evidence>
<dbReference type="Pfam" id="PF00858">
    <property type="entry name" value="ASC"/>
    <property type="match status" value="1"/>
</dbReference>
<evidence type="ECO:0000256" key="7">
    <source>
        <dbReference type="ARBA" id="ARBA00023053"/>
    </source>
</evidence>
<accession>A0A6A4WRN5</accession>
<keyword evidence="8 12" id="KW-0406">Ion transport</keyword>
<keyword evidence="11 12" id="KW-0407">Ion channel</keyword>
<comment type="subcellular location">
    <subcellularLocation>
        <location evidence="1">Membrane</location>
        <topology evidence="1">Multi-pass membrane protein</topology>
    </subcellularLocation>
</comment>
<keyword evidence="3 12" id="KW-0813">Transport</keyword>
<protein>
    <submittedName>
        <fullName evidence="14">Uncharacterized protein</fullName>
    </submittedName>
</protein>
<evidence type="ECO:0000313" key="15">
    <source>
        <dbReference type="Proteomes" id="UP000440578"/>
    </source>
</evidence>
<evidence type="ECO:0000256" key="13">
    <source>
        <dbReference type="SAM" id="SignalP"/>
    </source>
</evidence>
<evidence type="ECO:0000256" key="5">
    <source>
        <dbReference type="ARBA" id="ARBA00022692"/>
    </source>
</evidence>
<keyword evidence="6" id="KW-1133">Transmembrane helix</keyword>
<evidence type="ECO:0000256" key="4">
    <source>
        <dbReference type="ARBA" id="ARBA00022461"/>
    </source>
</evidence>
<dbReference type="PANTHER" id="PTHR11690">
    <property type="entry name" value="AMILORIDE-SENSITIVE SODIUM CHANNEL-RELATED"/>
    <property type="match status" value="1"/>
</dbReference>
<evidence type="ECO:0000313" key="14">
    <source>
        <dbReference type="EMBL" id="KAF0304768.1"/>
    </source>
</evidence>
<keyword evidence="4 12" id="KW-0894">Sodium channel</keyword>
<dbReference type="PANTHER" id="PTHR11690:SF300">
    <property type="entry name" value="PICKPOCKET PROTEIN 19"/>
    <property type="match status" value="1"/>
</dbReference>
<keyword evidence="5 12" id="KW-0812">Transmembrane</keyword>
<gene>
    <name evidence="14" type="ORF">FJT64_023489</name>
</gene>
<dbReference type="Gene3D" id="1.10.287.770">
    <property type="entry name" value="YojJ-like"/>
    <property type="match status" value="1"/>
</dbReference>
<evidence type="ECO:0000256" key="12">
    <source>
        <dbReference type="RuleBase" id="RU000679"/>
    </source>
</evidence>
<keyword evidence="9" id="KW-0472">Membrane</keyword>
<evidence type="ECO:0000256" key="10">
    <source>
        <dbReference type="ARBA" id="ARBA00023201"/>
    </source>
</evidence>
<evidence type="ECO:0000256" key="9">
    <source>
        <dbReference type="ARBA" id="ARBA00023136"/>
    </source>
</evidence>
<feature type="chain" id="PRO_5025359499" evidence="13">
    <location>
        <begin position="24"/>
        <end position="467"/>
    </location>
</feature>
<evidence type="ECO:0000256" key="1">
    <source>
        <dbReference type="ARBA" id="ARBA00004141"/>
    </source>
</evidence>